<reference evidence="2 3" key="1">
    <citation type="submission" date="2018-09" db="EMBL/GenBank/DDBJ databases">
        <title>Marinorhizobium profundi gen. nov., sp. nov., isolated from a deep-sea sediment sample from the New Britain Trench and proposal of Marinorhizobiaceae fam. nov. in the order Rhizobiales of the class Alphaproteobacteria.</title>
        <authorList>
            <person name="Cao J."/>
        </authorList>
    </citation>
    <scope>NUCLEOTIDE SEQUENCE [LARGE SCALE GENOMIC DNA]</scope>
    <source>
        <strain evidence="2 3">WS11</strain>
    </source>
</reference>
<protein>
    <submittedName>
        <fullName evidence="2">Uncharacterized protein</fullName>
    </submittedName>
</protein>
<sequence>MPRAPKPKPPTRLIQEWPLSPAATLGSAVRTRGILLEIRAHLPFKERRKVDIESGAIVLRVPEDDEDDHFGLVKAVTSKLVGIESLPVIPREVEDILAIKPAERHRWLKDGRLESAGTRTVKLRGRARKITFHVFDPRHIEDVLDRDLPEVWREEDSATAAENRRRGAQKAALKKAGKLGGSSGRAEGTVSGEKQSSGLKGWDDFDLDGLLR</sequence>
<organism evidence="2 3">
    <name type="scientific">Georhizobium profundi</name>
    <dbReference type="NCBI Taxonomy" id="2341112"/>
    <lineage>
        <taxon>Bacteria</taxon>
        <taxon>Pseudomonadati</taxon>
        <taxon>Pseudomonadota</taxon>
        <taxon>Alphaproteobacteria</taxon>
        <taxon>Hyphomicrobiales</taxon>
        <taxon>Rhizobiaceae</taxon>
        <taxon>Georhizobium</taxon>
    </lineage>
</organism>
<keyword evidence="3" id="KW-1185">Reference proteome</keyword>
<evidence type="ECO:0000256" key="1">
    <source>
        <dbReference type="SAM" id="MobiDB-lite"/>
    </source>
</evidence>
<name>A0A3Q8XRH2_9HYPH</name>
<accession>A0A3Q8XRH2</accession>
<feature type="compositionally biased region" description="Basic residues" evidence="1">
    <location>
        <begin position="166"/>
        <end position="177"/>
    </location>
</feature>
<dbReference type="RefSeq" id="WP_126009013.1">
    <property type="nucleotide sequence ID" value="NZ_CP032509.1"/>
</dbReference>
<evidence type="ECO:0000313" key="2">
    <source>
        <dbReference type="EMBL" id="AZN73640.1"/>
    </source>
</evidence>
<gene>
    <name evidence="2" type="ORF">D5400_07180</name>
</gene>
<feature type="region of interest" description="Disordered" evidence="1">
    <location>
        <begin position="158"/>
        <end position="212"/>
    </location>
</feature>
<dbReference type="KEGG" id="abaw:D5400_07180"/>
<dbReference type="AlphaFoldDB" id="A0A3Q8XRH2"/>
<proteinExistence type="predicted"/>
<dbReference type="EMBL" id="CP032509">
    <property type="protein sequence ID" value="AZN73640.1"/>
    <property type="molecule type" value="Genomic_DNA"/>
</dbReference>
<evidence type="ECO:0000313" key="3">
    <source>
        <dbReference type="Proteomes" id="UP000268192"/>
    </source>
</evidence>
<dbReference type="OrthoDB" id="7277765at2"/>
<dbReference type="Proteomes" id="UP000268192">
    <property type="component" value="Chromosome"/>
</dbReference>